<keyword evidence="3" id="KW-0690">Ribosome biogenesis</keyword>
<reference evidence="10" key="3">
    <citation type="submission" date="2021-02" db="UniProtKB">
        <authorList>
            <consortium name="EnsemblMetazoa"/>
        </authorList>
    </citation>
    <scope>IDENTIFICATION</scope>
    <source>
        <strain evidence="10">USDA</strain>
    </source>
</reference>
<keyword evidence="4" id="KW-0539">Nucleus</keyword>
<dbReference type="RefSeq" id="XP_002427259.1">
    <property type="nucleotide sequence ID" value="XM_002427214.1"/>
</dbReference>
<evidence type="ECO:0000256" key="3">
    <source>
        <dbReference type="ARBA" id="ARBA00022517"/>
    </source>
</evidence>
<dbReference type="Proteomes" id="UP000009046">
    <property type="component" value="Unassembled WGS sequence"/>
</dbReference>
<comment type="subunit">
    <text evidence="7">Associated with nucleolar and cytoplasmic pre-60S particles. At the end of biogenesis it dissociates from cytoplasmic pre-60S particles and is likely to be exchanged for its ribosomal homologue, RPL24.</text>
</comment>
<dbReference type="InterPro" id="IPR056366">
    <property type="entry name" value="Ribosomal_eL24"/>
</dbReference>
<dbReference type="SUPFAM" id="SSF57716">
    <property type="entry name" value="Glucocorticoid receptor-like (DNA-binding domain)"/>
    <property type="match status" value="1"/>
</dbReference>
<dbReference type="HOGENOM" id="CLU_089419_1_1_1"/>
<reference evidence="9" key="2">
    <citation type="submission" date="2007-04" db="EMBL/GenBank/DDBJ databases">
        <title>The genome of the human body louse.</title>
        <authorList>
            <consortium name="The Human Body Louse Genome Consortium"/>
            <person name="Kirkness E."/>
            <person name="Walenz B."/>
            <person name="Hass B."/>
            <person name="Bruggner R."/>
            <person name="Strausberg R."/>
        </authorList>
    </citation>
    <scope>NUCLEOTIDE SEQUENCE</scope>
    <source>
        <strain evidence="9">USDA</strain>
    </source>
</reference>
<dbReference type="EMBL" id="AAZO01003569">
    <property type="status" value="NOT_ANNOTATED_CDS"/>
    <property type="molecule type" value="Genomic_DNA"/>
</dbReference>
<keyword evidence="9" id="KW-0687">Ribonucleoprotein</keyword>
<dbReference type="EMBL" id="DS235306">
    <property type="protein sequence ID" value="EEB14521.1"/>
    <property type="molecule type" value="Genomic_DNA"/>
</dbReference>
<protein>
    <recommendedName>
        <fullName evidence="5">Probable ribosome biogenesis protein RLP24</fullName>
    </recommendedName>
</protein>
<accession>E0VMB5</accession>
<dbReference type="GO" id="GO:0042273">
    <property type="term" value="P:ribosomal large subunit biogenesis"/>
    <property type="evidence" value="ECO:0007669"/>
    <property type="project" value="TreeGrafter"/>
</dbReference>
<evidence type="ECO:0000256" key="4">
    <source>
        <dbReference type="ARBA" id="ARBA00023242"/>
    </source>
</evidence>
<dbReference type="GO" id="GO:0003735">
    <property type="term" value="F:structural constituent of ribosome"/>
    <property type="evidence" value="ECO:0007669"/>
    <property type="project" value="InterPro"/>
</dbReference>
<feature type="domain" description="TRASH" evidence="8">
    <location>
        <begin position="6"/>
        <end position="44"/>
    </location>
</feature>
<organism>
    <name type="scientific">Pediculus humanus subsp. corporis</name>
    <name type="common">Body louse</name>
    <dbReference type="NCBI Taxonomy" id="121224"/>
    <lineage>
        <taxon>Eukaryota</taxon>
        <taxon>Metazoa</taxon>
        <taxon>Ecdysozoa</taxon>
        <taxon>Arthropoda</taxon>
        <taxon>Hexapoda</taxon>
        <taxon>Insecta</taxon>
        <taxon>Pterygota</taxon>
        <taxon>Neoptera</taxon>
        <taxon>Paraneoptera</taxon>
        <taxon>Psocodea</taxon>
        <taxon>Troctomorpha</taxon>
        <taxon>Phthiraptera</taxon>
        <taxon>Anoplura</taxon>
        <taxon>Pediculidae</taxon>
        <taxon>Pediculus</taxon>
    </lineage>
</organism>
<dbReference type="InParanoid" id="E0VMB5"/>
<dbReference type="PANTHER" id="PTHR10792">
    <property type="entry name" value="60S RIBOSOMAL PROTEIN L24"/>
    <property type="match status" value="1"/>
</dbReference>
<dbReference type="PROSITE" id="PS01073">
    <property type="entry name" value="RIBOSOMAL_L24E"/>
    <property type="match status" value="1"/>
</dbReference>
<dbReference type="CTD" id="8239199"/>
<evidence type="ECO:0000256" key="6">
    <source>
        <dbReference type="ARBA" id="ARBA00059003"/>
    </source>
</evidence>
<dbReference type="GO" id="GO:0005840">
    <property type="term" value="C:ribosome"/>
    <property type="evidence" value="ECO:0007669"/>
    <property type="project" value="UniProtKB-KW"/>
</dbReference>
<dbReference type="FunCoup" id="E0VMB5">
    <property type="interactions" value="1566"/>
</dbReference>
<reference evidence="9" key="1">
    <citation type="submission" date="2007-04" db="EMBL/GenBank/DDBJ databases">
        <title>Annotation of Pediculus humanus corporis strain USDA.</title>
        <authorList>
            <person name="Kirkness E."/>
            <person name="Hannick L."/>
            <person name="Hass B."/>
            <person name="Bruggner R."/>
            <person name="Lawson D."/>
            <person name="Bidwell S."/>
            <person name="Joardar V."/>
            <person name="Caler E."/>
            <person name="Walenz B."/>
            <person name="Inman J."/>
            <person name="Schobel S."/>
            <person name="Galinsky K."/>
            <person name="Amedeo P."/>
            <person name="Strausberg R."/>
        </authorList>
    </citation>
    <scope>NUCLEOTIDE SEQUENCE</scope>
    <source>
        <strain evidence="9">USDA</strain>
    </source>
</reference>
<dbReference type="Gene3D" id="2.30.170.20">
    <property type="entry name" value="Ribosomal protein L24e"/>
    <property type="match status" value="1"/>
</dbReference>
<dbReference type="AlphaFoldDB" id="E0VMB5"/>
<evidence type="ECO:0000256" key="5">
    <source>
        <dbReference type="ARBA" id="ARBA00039784"/>
    </source>
</evidence>
<gene>
    <name evidence="10" type="primary">8239199</name>
    <name evidence="9" type="ORF">Phum_PHUM307510</name>
</gene>
<keyword evidence="9" id="KW-0689">Ribosomal protein</keyword>
<evidence type="ECO:0000313" key="10">
    <source>
        <dbReference type="EnsemblMetazoa" id="PHUM307510-PA"/>
    </source>
</evidence>
<evidence type="ECO:0000313" key="9">
    <source>
        <dbReference type="EMBL" id="EEB14521.1"/>
    </source>
</evidence>
<dbReference type="VEuPathDB" id="VectorBase:PHUM307510"/>
<dbReference type="SMART" id="SM00746">
    <property type="entry name" value="TRASH"/>
    <property type="match status" value="1"/>
</dbReference>
<dbReference type="InterPro" id="IPR038630">
    <property type="entry name" value="L24e/L24_sf"/>
</dbReference>
<sequence length="175" mass="20876">MRIETCYFCSSRIYPGHGIQFVRNDSKIFKFCRSKCHNAFKRKKNPRKTRWTKAYRKTCGKELTVDSSFEFEKKRNIPIKYDRELWSKTVEIMKKVEEIKQKRQNNHIMNRLRKAIELEKSRDIKEVKNNIVMIKSPAATLKNKAIEKAVVEEIHESDVEMQDDEESPMMIDVKS</sequence>
<dbReference type="InterPro" id="IPR011017">
    <property type="entry name" value="TRASH_dom"/>
</dbReference>
<dbReference type="InterPro" id="IPR000988">
    <property type="entry name" value="Ribosomal_eL24-rel_N"/>
</dbReference>
<dbReference type="CDD" id="cd00472">
    <property type="entry name" value="Ribosomal_L24e_L24"/>
    <property type="match status" value="1"/>
</dbReference>
<dbReference type="GO" id="GO:0005730">
    <property type="term" value="C:nucleolus"/>
    <property type="evidence" value="ECO:0007669"/>
    <property type="project" value="TreeGrafter"/>
</dbReference>
<dbReference type="FunFam" id="2.30.170.20:FF:000001">
    <property type="entry name" value="probable ribosome biogenesis protein RLP24"/>
    <property type="match status" value="1"/>
</dbReference>
<evidence type="ECO:0000256" key="7">
    <source>
        <dbReference type="ARBA" id="ARBA00064137"/>
    </source>
</evidence>
<comment type="subcellular location">
    <subcellularLocation>
        <location evidence="1">Nucleus</location>
    </subcellularLocation>
</comment>
<name>E0VMB5_PEDHC</name>
<dbReference type="OrthoDB" id="10262490at2759"/>
<dbReference type="GeneID" id="8239199"/>
<comment type="similarity">
    <text evidence="2">Belongs to the eukaryotic ribosomal protein eL24 family.</text>
</comment>
<dbReference type="eggNOG" id="KOG1723">
    <property type="taxonomic scope" value="Eukaryota"/>
</dbReference>
<proteinExistence type="inferred from homology"/>
<evidence type="ECO:0000313" key="11">
    <source>
        <dbReference type="Proteomes" id="UP000009046"/>
    </source>
</evidence>
<evidence type="ECO:0000256" key="1">
    <source>
        <dbReference type="ARBA" id="ARBA00004123"/>
    </source>
</evidence>
<dbReference type="KEGG" id="phu:Phum_PHUM307510"/>
<dbReference type="Pfam" id="PF01246">
    <property type="entry name" value="Ribosomal_L24e"/>
    <property type="match status" value="1"/>
</dbReference>
<dbReference type="PANTHER" id="PTHR10792:SF8">
    <property type="entry name" value="RIBOSOME BIOGENESIS PROTEIN RLP24-RELATED"/>
    <property type="match status" value="1"/>
</dbReference>
<comment type="function">
    <text evidence="6">Involved in the biogenesis of the 60S ribosomal subunit. Ensures the docking of NOG1 to pre-60S particles.</text>
</comment>
<evidence type="ECO:0000256" key="2">
    <source>
        <dbReference type="ARBA" id="ARBA00005647"/>
    </source>
</evidence>
<keyword evidence="11" id="KW-1185">Reference proteome</keyword>
<dbReference type="OMA" id="TCYFCSG"/>
<dbReference type="InterPro" id="IPR023442">
    <property type="entry name" value="Ribosomal_eL24_CS"/>
</dbReference>
<dbReference type="EnsemblMetazoa" id="PHUM307510-RA">
    <property type="protein sequence ID" value="PHUM307510-PA"/>
    <property type="gene ID" value="PHUM307510"/>
</dbReference>
<dbReference type="STRING" id="121224.E0VMB5"/>
<evidence type="ECO:0000259" key="8">
    <source>
        <dbReference type="SMART" id="SM00746"/>
    </source>
</evidence>